<dbReference type="Proteomes" id="UP000662973">
    <property type="component" value="Chromosome"/>
</dbReference>
<dbReference type="AlphaFoldDB" id="A0A897N541"/>
<gene>
    <name evidence="1" type="ORF">HSR122_0184</name>
</gene>
<dbReference type="InterPro" id="IPR023393">
    <property type="entry name" value="START-like_dom_sf"/>
</dbReference>
<reference evidence="1 2" key="1">
    <citation type="submission" date="2020-11" db="EMBL/GenBank/DDBJ databases">
        <title>Carbohydrate-dependent, anaerobic sulfur respiration: A novel catabolism in halophilic archaea.</title>
        <authorList>
            <person name="Sorokin D.Y."/>
            <person name="Messina E."/>
            <person name="Smedile F."/>
            <person name="La Cono V."/>
            <person name="Hallsworth J.E."/>
            <person name="Yakimov M.M."/>
        </authorList>
    </citation>
    <scope>NUCLEOTIDE SEQUENCE [LARGE SCALE GENOMIC DNA]</scope>
    <source>
        <strain evidence="1 2">HSR12-2</strain>
    </source>
</reference>
<protein>
    <submittedName>
        <fullName evidence="1">START/RHO_alpha_C/PITP/Bet_v1/CoxG/CalC (SRPBCC)ligand-binding domain superfamily protein</fullName>
    </submittedName>
</protein>
<name>A0A897N541_9EURY</name>
<proteinExistence type="predicted"/>
<dbReference type="EMBL" id="CP064788">
    <property type="protein sequence ID" value="QSG07601.1"/>
    <property type="molecule type" value="Genomic_DNA"/>
</dbReference>
<organism evidence="1 2">
    <name type="scientific">Halapricum desulfuricans</name>
    <dbReference type="NCBI Taxonomy" id="2841257"/>
    <lineage>
        <taxon>Archaea</taxon>
        <taxon>Methanobacteriati</taxon>
        <taxon>Methanobacteriota</taxon>
        <taxon>Stenosarchaea group</taxon>
        <taxon>Halobacteria</taxon>
        <taxon>Halobacteriales</taxon>
        <taxon>Haloarculaceae</taxon>
        <taxon>Halapricum</taxon>
    </lineage>
</organism>
<dbReference type="InterPro" id="IPR019587">
    <property type="entry name" value="Polyketide_cyclase/dehydratase"/>
</dbReference>
<dbReference type="KEGG" id="hds:HSR122_0184"/>
<sequence length="171" mass="19183">MLSNDRRGRGRHRDEHVRTKVFVDGEGTQEPTTIAMETVTVTRSIEASSDEIRDALDDLEPFMRASGFDEVEIDGDRLEISKALGLLRISLTLRVSEDEQAALAYEQIDGVFDSMTTTYELTERDGTTAVTARTEFALDAPGGSILDATVVQRQRRKELQAQLDYLEDRVE</sequence>
<evidence type="ECO:0000313" key="1">
    <source>
        <dbReference type="EMBL" id="QSG07601.1"/>
    </source>
</evidence>
<evidence type="ECO:0000313" key="2">
    <source>
        <dbReference type="Proteomes" id="UP000662973"/>
    </source>
</evidence>
<keyword evidence="2" id="KW-1185">Reference proteome</keyword>
<dbReference type="Pfam" id="PF10604">
    <property type="entry name" value="Polyketide_cyc2"/>
    <property type="match status" value="1"/>
</dbReference>
<dbReference type="Gene3D" id="3.30.530.20">
    <property type="match status" value="1"/>
</dbReference>
<accession>A0A897N541</accession>
<dbReference type="SUPFAM" id="SSF55961">
    <property type="entry name" value="Bet v1-like"/>
    <property type="match status" value="1"/>
</dbReference>